<evidence type="ECO:0000313" key="3">
    <source>
        <dbReference type="EMBL" id="MFD1781849.1"/>
    </source>
</evidence>
<feature type="chain" id="PRO_5046519195" description="Gp5/Type VI secretion system Vgr protein OB-fold domain-containing protein" evidence="2">
    <location>
        <begin position="24"/>
        <end position="696"/>
    </location>
</feature>
<evidence type="ECO:0000313" key="4">
    <source>
        <dbReference type="Proteomes" id="UP001597237"/>
    </source>
</evidence>
<keyword evidence="4" id="KW-1185">Reference proteome</keyword>
<evidence type="ECO:0008006" key="5">
    <source>
        <dbReference type="Google" id="ProtNLM"/>
    </source>
</evidence>
<accession>A0ABW4MVX2</accession>
<proteinExistence type="predicted"/>
<evidence type="ECO:0000256" key="2">
    <source>
        <dbReference type="SAM" id="SignalP"/>
    </source>
</evidence>
<gene>
    <name evidence="3" type="ORF">ACFSC0_00450</name>
</gene>
<sequence>MTTPFHNAAAWKLTLSPAPPAGAGTGGALAAAGAAVMNAAASAGAIPGATPSEVKLNHTLFRADITVSKGLGLDGGRVKLVIERIPFRMMQDILAAYDKAQEAQTPSKAKGALIGVLKLYWRVGLPYPGLDEAADLIQSAAGDGDDDKDVAARFVVTGLSVESEKASYKLVIEGVDKAWYALSTERVEKSAPLAAPDDVKALCGKIGVDAGPPAAGGGLPFGLPSISPPSIGGLGAAAAGGGGGGKPPGGAAIVTARERVIDRLRAFEPALVDAAKAEGLGGYLIDNGRLLFGKDVVEAFKAAPNDLSGGLEVLSIRASERDLGDTSGAEQAFSLQIRGDATVKPGQAIKFLYKSPKAKSPSTGLGFADAAIGMATDPLGLKADGDPVCLYVRAVRHRQGSKVGFVTEIDGVVCGKDSPEIPKKADRSGPQGGGKSAEGAAGAIHSAIESRRPRTVDVGELRVFRSQAKGGAAGQTGDLLVGLDADKGRVQSFRTVDIQRKDPQRASAAPYVTPFAWGPFGLVLPRYPGMRLALLRPEGKPEEALDVGALWWSGKEDNAGAGPAEAQDGDYWLILPVDPNVTSGGDEDTGPIAPEALAAAHDLIDAKGRRTVQVRELTLRVGEWTLKAPGERPGGSAAPGGLRIEGKDGAAFLEIDEDGAIRILTPKSLTLQADEGIQLKSAGVTVDIKNGAVDVT</sequence>
<keyword evidence="2" id="KW-0732">Signal</keyword>
<protein>
    <recommendedName>
        <fullName evidence="5">Gp5/Type VI secretion system Vgr protein OB-fold domain-containing protein</fullName>
    </recommendedName>
</protein>
<comment type="caution">
    <text evidence="3">The sequence shown here is derived from an EMBL/GenBank/DDBJ whole genome shotgun (WGS) entry which is preliminary data.</text>
</comment>
<feature type="signal peptide" evidence="2">
    <location>
        <begin position="1"/>
        <end position="23"/>
    </location>
</feature>
<name>A0ABW4MVX2_9CAUL</name>
<organism evidence="3 4">
    <name type="scientific">Phenylobacterium terrae</name>
    <dbReference type="NCBI Taxonomy" id="2665495"/>
    <lineage>
        <taxon>Bacteria</taxon>
        <taxon>Pseudomonadati</taxon>
        <taxon>Pseudomonadota</taxon>
        <taxon>Alphaproteobacteria</taxon>
        <taxon>Caulobacterales</taxon>
        <taxon>Caulobacteraceae</taxon>
        <taxon>Phenylobacterium</taxon>
    </lineage>
</organism>
<feature type="region of interest" description="Disordered" evidence="1">
    <location>
        <begin position="417"/>
        <end position="449"/>
    </location>
</feature>
<evidence type="ECO:0000256" key="1">
    <source>
        <dbReference type="SAM" id="MobiDB-lite"/>
    </source>
</evidence>
<dbReference type="EMBL" id="JBHUEY010000001">
    <property type="protein sequence ID" value="MFD1781849.1"/>
    <property type="molecule type" value="Genomic_DNA"/>
</dbReference>
<dbReference type="RefSeq" id="WP_377281318.1">
    <property type="nucleotide sequence ID" value="NZ_JBHRSI010000003.1"/>
</dbReference>
<dbReference type="Proteomes" id="UP001597237">
    <property type="component" value="Unassembled WGS sequence"/>
</dbReference>
<reference evidence="4" key="1">
    <citation type="journal article" date="2019" name="Int. J. Syst. Evol. Microbiol.">
        <title>The Global Catalogue of Microorganisms (GCM) 10K type strain sequencing project: providing services to taxonomists for standard genome sequencing and annotation.</title>
        <authorList>
            <consortium name="The Broad Institute Genomics Platform"/>
            <consortium name="The Broad Institute Genome Sequencing Center for Infectious Disease"/>
            <person name="Wu L."/>
            <person name="Ma J."/>
        </authorList>
    </citation>
    <scope>NUCLEOTIDE SEQUENCE [LARGE SCALE GENOMIC DNA]</scope>
    <source>
        <strain evidence="4">DFY28</strain>
    </source>
</reference>
<feature type="compositionally biased region" description="Basic and acidic residues" evidence="1">
    <location>
        <begin position="417"/>
        <end position="427"/>
    </location>
</feature>